<accession>A0A0R2KNL0</accession>
<dbReference type="Proteomes" id="UP000051529">
    <property type="component" value="Unassembled WGS sequence"/>
</dbReference>
<gene>
    <name evidence="2" type="ORF">IV44_GL001054</name>
</gene>
<keyword evidence="1" id="KW-0732">Signal</keyword>
<sequence>MKPMKKILAMALASAAGLAFMTTPVNAASKPNMVIGQRQILQKGQKYHFYINAAGRVRINGNAKFTMTNSSRNKIANYGSSKNQVFYLRKGNYYLTPTNTASVNSNFTNLTKIRKDFETVVETKKNVNDVNHPMEIKSGDHIKGMLGFYNYDETDAYTFKLDKPSKVTFDVNALPIYPGHYQYYSLRWKLNSNGYPLNIFTKEKSQKIVYNLPQGTYTVRLSNLRGRYNFDFKIEDGSDTVPSASKIESVTDEKDAVRVNVAQADNAKKYELMFTQKATNGNATIGIPFQNERLVGRALGTSTTIVTDPVFHNPSYGMTFKPVDGQTYLVRVRGINSDTYRGPIDADKTPVGEWSDPYEFTYHAPKN</sequence>
<feature type="chain" id="PRO_5006419604" evidence="1">
    <location>
        <begin position="28"/>
        <end position="367"/>
    </location>
</feature>
<evidence type="ECO:0000313" key="2">
    <source>
        <dbReference type="EMBL" id="KRN89270.1"/>
    </source>
</evidence>
<organism evidence="2 3">
    <name type="scientific">Lactobacillus amylovorus subsp. animalium DSM 16698</name>
    <dbReference type="NCBI Taxonomy" id="695563"/>
    <lineage>
        <taxon>Bacteria</taxon>
        <taxon>Bacillati</taxon>
        <taxon>Bacillota</taxon>
        <taxon>Bacilli</taxon>
        <taxon>Lactobacillales</taxon>
        <taxon>Lactobacillaceae</taxon>
        <taxon>Lactobacillus</taxon>
        <taxon>Lactobacillus amylovorus subsp. animalium</taxon>
    </lineage>
</organism>
<proteinExistence type="predicted"/>
<name>A0A0R2KNL0_LACAM</name>
<comment type="caution">
    <text evidence="2">The sequence shown here is derived from an EMBL/GenBank/DDBJ whole genome shotgun (WGS) entry which is preliminary data.</text>
</comment>
<dbReference type="Gene3D" id="2.60.120.380">
    <property type="match status" value="1"/>
</dbReference>
<evidence type="ECO:0000313" key="3">
    <source>
        <dbReference type="Proteomes" id="UP000051529"/>
    </source>
</evidence>
<dbReference type="AlphaFoldDB" id="A0A0R2KNL0"/>
<protein>
    <submittedName>
        <fullName evidence="2">Fibronectin domain</fullName>
    </submittedName>
</protein>
<dbReference type="EMBL" id="JQBQ01000034">
    <property type="protein sequence ID" value="KRN89270.1"/>
    <property type="molecule type" value="Genomic_DNA"/>
</dbReference>
<dbReference type="SUPFAM" id="SSF89260">
    <property type="entry name" value="Collagen-binding domain"/>
    <property type="match status" value="1"/>
</dbReference>
<evidence type="ECO:0000256" key="1">
    <source>
        <dbReference type="SAM" id="SignalP"/>
    </source>
</evidence>
<reference evidence="2 3" key="1">
    <citation type="journal article" date="2015" name="Genome Announc.">
        <title>Expanding the biotechnology potential of lactobacilli through comparative genomics of 213 strains and associated genera.</title>
        <authorList>
            <person name="Sun Z."/>
            <person name="Harris H.M."/>
            <person name="McCann A."/>
            <person name="Guo C."/>
            <person name="Argimon S."/>
            <person name="Zhang W."/>
            <person name="Yang X."/>
            <person name="Jeffery I.B."/>
            <person name="Cooney J.C."/>
            <person name="Kagawa T.F."/>
            <person name="Liu W."/>
            <person name="Song Y."/>
            <person name="Salvetti E."/>
            <person name="Wrobel A."/>
            <person name="Rasinkangas P."/>
            <person name="Parkhill J."/>
            <person name="Rea M.C."/>
            <person name="O'Sullivan O."/>
            <person name="Ritari J."/>
            <person name="Douillard F.P."/>
            <person name="Paul Ross R."/>
            <person name="Yang R."/>
            <person name="Briner A.E."/>
            <person name="Felis G.E."/>
            <person name="de Vos W.M."/>
            <person name="Barrangou R."/>
            <person name="Klaenhammer T.R."/>
            <person name="Caufield P.W."/>
            <person name="Cui Y."/>
            <person name="Zhang H."/>
            <person name="O'Toole P.W."/>
        </authorList>
    </citation>
    <scope>NUCLEOTIDE SEQUENCE [LARGE SCALE GENOMIC DNA]</scope>
    <source>
        <strain evidence="2 3">DSM 16698</strain>
    </source>
</reference>
<dbReference type="PATRIC" id="fig|695563.3.peg.1107"/>
<feature type="signal peptide" evidence="1">
    <location>
        <begin position="1"/>
        <end position="27"/>
    </location>
</feature>